<protein>
    <recommendedName>
        <fullName evidence="3">Carboxypeptidase-like regulatory domain-containing protein</fullName>
    </recommendedName>
</protein>
<sequence>MKRLFALFFAFLFLINIGKCQVVIYGFTFNSKDKSVVPYASVELYDQSKGTLSNDNGHFELHIDSLPTVIKVSCLGFESKIIPIPDTSFLSISLVPTVIRLKEVQVHYTDVISKLVDKAREKALKTRRNQLTGRAFYRQFNNNDSVCTEVLESFYNICTNNNGIRGWELTQARYGIKDVDTGNRVYVYNQSTLTRFLKVYSDATYGLEITQPVVNTRNERVIYELLNQYNDPVSGQKISELGFHSAKNKHDSTYGKIYIDEDSYDILKVVGTYIDKDNRLIEPSGWEREYMETIKNTRFDYEVRFKKIDDFVVLDYLKTKVSLFTIYKKRKINLVSEGFLYVYEIDPTLRFHDMNPEAHDYESIKKTPYDPVFWFNNPIIKRNPLEQKLISEFEKENIIGNLLN</sequence>
<dbReference type="RefSeq" id="WP_014682275.1">
    <property type="nucleotide sequence ID" value="NC_017770.1"/>
</dbReference>
<dbReference type="InterPro" id="IPR008969">
    <property type="entry name" value="CarboxyPept-like_regulatory"/>
</dbReference>
<evidence type="ECO:0000313" key="2">
    <source>
        <dbReference type="Proteomes" id="UP000007590"/>
    </source>
</evidence>
<reference evidence="1" key="1">
    <citation type="submission" date="2012-02" db="EMBL/GenBank/DDBJ databases">
        <title>The complete genome of Solitalea canadensis DSM 3403.</title>
        <authorList>
            <consortium name="US DOE Joint Genome Institute (JGI-PGF)"/>
            <person name="Lucas S."/>
            <person name="Copeland A."/>
            <person name="Lapidus A."/>
            <person name="Glavina del Rio T."/>
            <person name="Dalin E."/>
            <person name="Tice H."/>
            <person name="Bruce D."/>
            <person name="Goodwin L."/>
            <person name="Pitluck S."/>
            <person name="Peters L."/>
            <person name="Ovchinnikova G."/>
            <person name="Lu M."/>
            <person name="Kyrpides N."/>
            <person name="Mavromatis K."/>
            <person name="Ivanova N."/>
            <person name="Brettin T."/>
            <person name="Detter J.C."/>
            <person name="Han C."/>
            <person name="Larimer F."/>
            <person name="Land M."/>
            <person name="Hauser L."/>
            <person name="Markowitz V."/>
            <person name="Cheng J.-F."/>
            <person name="Hugenholtz P."/>
            <person name="Woyke T."/>
            <person name="Wu D."/>
            <person name="Spring S."/>
            <person name="Schroeder M."/>
            <person name="Kopitz M."/>
            <person name="Brambilla E."/>
            <person name="Klenk H.-P."/>
            <person name="Eisen J.A."/>
        </authorList>
    </citation>
    <scope>NUCLEOTIDE SEQUENCE</scope>
    <source>
        <strain evidence="1">DSM 3403</strain>
    </source>
</reference>
<dbReference type="STRING" id="929556.Solca_4062"/>
<evidence type="ECO:0000313" key="1">
    <source>
        <dbReference type="EMBL" id="AFD09052.1"/>
    </source>
</evidence>
<proteinExistence type="predicted"/>
<dbReference type="eggNOG" id="COG4773">
    <property type="taxonomic scope" value="Bacteria"/>
</dbReference>
<dbReference type="HOGENOM" id="CLU_051656_0_0_10"/>
<dbReference type="EMBL" id="CP003349">
    <property type="protein sequence ID" value="AFD09052.1"/>
    <property type="molecule type" value="Genomic_DNA"/>
</dbReference>
<dbReference type="SUPFAM" id="SSF49464">
    <property type="entry name" value="Carboxypeptidase regulatory domain-like"/>
    <property type="match status" value="1"/>
</dbReference>
<dbReference type="OrthoDB" id="1489599at2"/>
<keyword evidence="2" id="KW-1185">Reference proteome</keyword>
<dbReference type="Proteomes" id="UP000007590">
    <property type="component" value="Chromosome"/>
</dbReference>
<accession>H8KMX3</accession>
<dbReference type="KEGG" id="scn:Solca_4062"/>
<evidence type="ECO:0008006" key="3">
    <source>
        <dbReference type="Google" id="ProtNLM"/>
    </source>
</evidence>
<organism evidence="1 2">
    <name type="scientific">Solitalea canadensis (strain ATCC 29591 / DSM 3403 / JCM 21819 / LMG 8368 / NBRC 15130 / NCIMB 12057 / USAM 9D)</name>
    <name type="common">Flexibacter canadensis</name>
    <dbReference type="NCBI Taxonomy" id="929556"/>
    <lineage>
        <taxon>Bacteria</taxon>
        <taxon>Pseudomonadati</taxon>
        <taxon>Bacteroidota</taxon>
        <taxon>Sphingobacteriia</taxon>
        <taxon>Sphingobacteriales</taxon>
        <taxon>Sphingobacteriaceae</taxon>
        <taxon>Solitalea</taxon>
    </lineage>
</organism>
<dbReference type="AlphaFoldDB" id="H8KMX3"/>
<gene>
    <name evidence="1" type="ordered locus">Solca_4062</name>
</gene>
<name>H8KMX3_SOLCM</name>